<proteinExistence type="predicted"/>
<comment type="caution">
    <text evidence="1">The sequence shown here is derived from an EMBL/GenBank/DDBJ whole genome shotgun (WGS) entry which is preliminary data.</text>
</comment>
<dbReference type="EMBL" id="JBAWTH010000058">
    <property type="protein sequence ID" value="KAL2281307.1"/>
    <property type="molecule type" value="Genomic_DNA"/>
</dbReference>
<protein>
    <submittedName>
        <fullName evidence="1">Uncharacterized protein</fullName>
    </submittedName>
</protein>
<keyword evidence="2" id="KW-1185">Reference proteome</keyword>
<gene>
    <name evidence="1" type="ORF">FJTKL_11728</name>
</gene>
<sequence>MARRGRSVGHVQALWEFSRLNSCVFIVDCRLWAGMSFTQSAPLYWDMHAKSSAIRKLAIASAPILLSAVVPDRPAISPFVFCLPRHLCQASPSYPVQTPE</sequence>
<reference evidence="1 2" key="1">
    <citation type="submission" date="2024-03" db="EMBL/GenBank/DDBJ databases">
        <title>A high-quality draft genome sequence of Diaporthe vaccinii, a causative agent of upright dieback and viscid rot disease in cranberry plants.</title>
        <authorList>
            <person name="Sarrasin M."/>
            <person name="Lang B.F."/>
            <person name="Burger G."/>
        </authorList>
    </citation>
    <scope>NUCLEOTIDE SEQUENCE [LARGE SCALE GENOMIC DNA]</scope>
    <source>
        <strain evidence="1 2">IS7</strain>
    </source>
</reference>
<dbReference type="Proteomes" id="UP001600888">
    <property type="component" value="Unassembled WGS sequence"/>
</dbReference>
<evidence type="ECO:0000313" key="2">
    <source>
        <dbReference type="Proteomes" id="UP001600888"/>
    </source>
</evidence>
<accession>A0ABR4EFY8</accession>
<organism evidence="1 2">
    <name type="scientific">Diaporthe vaccinii</name>
    <dbReference type="NCBI Taxonomy" id="105482"/>
    <lineage>
        <taxon>Eukaryota</taxon>
        <taxon>Fungi</taxon>
        <taxon>Dikarya</taxon>
        <taxon>Ascomycota</taxon>
        <taxon>Pezizomycotina</taxon>
        <taxon>Sordariomycetes</taxon>
        <taxon>Sordariomycetidae</taxon>
        <taxon>Diaporthales</taxon>
        <taxon>Diaporthaceae</taxon>
        <taxon>Diaporthe</taxon>
        <taxon>Diaporthe eres species complex</taxon>
    </lineage>
</organism>
<name>A0ABR4EFY8_9PEZI</name>
<evidence type="ECO:0000313" key="1">
    <source>
        <dbReference type="EMBL" id="KAL2281307.1"/>
    </source>
</evidence>